<feature type="domain" description="Carboxylesterase type B" evidence="6">
    <location>
        <begin position="84"/>
        <end position="422"/>
    </location>
</feature>
<evidence type="ECO:0000256" key="3">
    <source>
        <dbReference type="ARBA" id="ARBA00022801"/>
    </source>
</evidence>
<dbReference type="KEGG" id="dci:103521893"/>
<protein>
    <submittedName>
        <fullName evidence="8">Esterase E4-like</fullName>
    </submittedName>
</protein>
<dbReference type="Pfam" id="PF00135">
    <property type="entry name" value="COesterase"/>
    <property type="match status" value="2"/>
</dbReference>
<dbReference type="STRING" id="121845.A0A3Q0JII1"/>
<evidence type="ECO:0000256" key="1">
    <source>
        <dbReference type="ARBA" id="ARBA00005964"/>
    </source>
</evidence>
<keyword evidence="7" id="KW-1185">Reference proteome</keyword>
<evidence type="ECO:0000259" key="6">
    <source>
        <dbReference type="Pfam" id="PF00135"/>
    </source>
</evidence>
<sequence>MNAHHLLHLFLYLTVVSIGFCKVTNITDFVPEVNIDKLGKVRGRVTMSHWTKRLIYSFQGIPYAIPPVGKMRFQVSTKLLHFVPEVNIDKLGKVRGRVTMSHWTKRLIYSFQGIPYAIPPVGKMRFQSPRPAQPWTTPLNATSLKRRCPQIFDASSNIEVLTSTEALEDCLYLNVYTPMCYFCSEQISTNVNQTEASQKLFPVIFYIHGGSFRVGSSHSMTPHYLLEKDVVLVTIQYRLGILGFLSLETNEIPGNMGFLDMLLALEWVNDHIRSFNGDKNCVTLMGQSAGGAAVTFFLTSPLVRDDLFHRAIIQSGSGLCDWSFENETGMGRQFIEDLGCRLDNVDDSFVAECLRRKSLSDLFKTYYSMEYGGKFCQAVKQTHGKKRFLTETPEESFAKGAVKNVPVLLGVTKHEGSSFLEGKSGDHSHHLAGLAVLKSCVFHTARLLSSMHNSTFLYSFHFKGRFTKYFEYRDKNDSRFPHELQLLPRTMVDLWTNFATYGYPFSEDVPDWQPVANDSLGPFLRIDERSELRKSFLEEFTIATREGVEAYYSENGGSCERTSWVHVILCTLLHLLLVKYKT</sequence>
<comment type="similarity">
    <text evidence="1">Belongs to the type-B carboxylesterase/lipase family.</text>
</comment>
<reference evidence="8" key="1">
    <citation type="submission" date="2025-08" db="UniProtKB">
        <authorList>
            <consortium name="RefSeq"/>
        </authorList>
    </citation>
    <scope>IDENTIFICATION</scope>
</reference>
<evidence type="ECO:0000256" key="5">
    <source>
        <dbReference type="SAM" id="SignalP"/>
    </source>
</evidence>
<keyword evidence="2" id="KW-0719">Serine esterase</keyword>
<dbReference type="GO" id="GO:0052689">
    <property type="term" value="F:carboxylic ester hydrolase activity"/>
    <property type="evidence" value="ECO:0007669"/>
    <property type="project" value="UniProtKB-KW"/>
</dbReference>
<dbReference type="PANTHER" id="PTHR43142:SF1">
    <property type="entry name" value="CARBOXYLIC ESTER HYDROLASE"/>
    <property type="match status" value="1"/>
</dbReference>
<gene>
    <name evidence="8" type="primary">LOC103521893</name>
</gene>
<dbReference type="SUPFAM" id="SSF53474">
    <property type="entry name" value="alpha/beta-Hydrolases"/>
    <property type="match status" value="2"/>
</dbReference>
<evidence type="ECO:0000313" key="8">
    <source>
        <dbReference type="RefSeq" id="XP_026688197.1"/>
    </source>
</evidence>
<proteinExistence type="inferred from homology"/>
<name>A0A3Q0JII1_DIACI</name>
<dbReference type="Gene3D" id="3.40.50.1820">
    <property type="entry name" value="alpha/beta hydrolase"/>
    <property type="match status" value="3"/>
</dbReference>
<dbReference type="PANTHER" id="PTHR43142">
    <property type="entry name" value="CARBOXYLIC ESTER HYDROLASE"/>
    <property type="match status" value="1"/>
</dbReference>
<organism evidence="7 8">
    <name type="scientific">Diaphorina citri</name>
    <name type="common">Asian citrus psyllid</name>
    <dbReference type="NCBI Taxonomy" id="121845"/>
    <lineage>
        <taxon>Eukaryota</taxon>
        <taxon>Metazoa</taxon>
        <taxon>Ecdysozoa</taxon>
        <taxon>Arthropoda</taxon>
        <taxon>Hexapoda</taxon>
        <taxon>Insecta</taxon>
        <taxon>Pterygota</taxon>
        <taxon>Neoptera</taxon>
        <taxon>Paraneoptera</taxon>
        <taxon>Hemiptera</taxon>
        <taxon>Sternorrhyncha</taxon>
        <taxon>Psylloidea</taxon>
        <taxon>Psyllidae</taxon>
        <taxon>Diaphorininae</taxon>
        <taxon>Diaphorina</taxon>
    </lineage>
</organism>
<dbReference type="GeneID" id="103521893"/>
<feature type="signal peptide" evidence="5">
    <location>
        <begin position="1"/>
        <end position="21"/>
    </location>
</feature>
<evidence type="ECO:0000256" key="2">
    <source>
        <dbReference type="ARBA" id="ARBA00022487"/>
    </source>
</evidence>
<keyword evidence="5" id="KW-0732">Signal</keyword>
<keyword evidence="4" id="KW-0325">Glycoprotein</keyword>
<evidence type="ECO:0000313" key="7">
    <source>
        <dbReference type="Proteomes" id="UP000079169"/>
    </source>
</evidence>
<dbReference type="InterPro" id="IPR019819">
    <property type="entry name" value="Carboxylesterase_B_CS"/>
</dbReference>
<feature type="chain" id="PRO_5018123214" evidence="5">
    <location>
        <begin position="22"/>
        <end position="582"/>
    </location>
</feature>
<dbReference type="AlphaFoldDB" id="A0A3Q0JII1"/>
<dbReference type="PaxDb" id="121845-A0A3Q0JII1"/>
<feature type="domain" description="Carboxylesterase type B" evidence="6">
    <location>
        <begin position="31"/>
        <end position="76"/>
    </location>
</feature>
<keyword evidence="3" id="KW-0378">Hydrolase</keyword>
<accession>A0A3Q0JII1</accession>
<dbReference type="RefSeq" id="XP_026688197.1">
    <property type="nucleotide sequence ID" value="XM_026832396.1"/>
</dbReference>
<evidence type="ECO:0000256" key="4">
    <source>
        <dbReference type="ARBA" id="ARBA00023180"/>
    </source>
</evidence>
<dbReference type="Proteomes" id="UP000079169">
    <property type="component" value="Unplaced"/>
</dbReference>
<dbReference type="InterPro" id="IPR002018">
    <property type="entry name" value="CarbesteraseB"/>
</dbReference>
<dbReference type="InterPro" id="IPR029058">
    <property type="entry name" value="AB_hydrolase_fold"/>
</dbReference>
<dbReference type="PROSITE" id="PS00941">
    <property type="entry name" value="CARBOXYLESTERASE_B_2"/>
    <property type="match status" value="1"/>
</dbReference>